<feature type="transmembrane region" description="Helical" evidence="2">
    <location>
        <begin position="106"/>
        <end position="125"/>
    </location>
</feature>
<organism evidence="4 5">
    <name type="scientific">Mesorhizobium hawassense</name>
    <dbReference type="NCBI Taxonomy" id="1209954"/>
    <lineage>
        <taxon>Bacteria</taxon>
        <taxon>Pseudomonadati</taxon>
        <taxon>Pseudomonadota</taxon>
        <taxon>Alphaproteobacteria</taxon>
        <taxon>Hyphomicrobiales</taxon>
        <taxon>Phyllobacteriaceae</taxon>
        <taxon>Mesorhizobium</taxon>
    </lineage>
</organism>
<keyword evidence="2" id="KW-0812">Transmembrane</keyword>
<feature type="transmembrane region" description="Helical" evidence="2">
    <location>
        <begin position="37"/>
        <end position="57"/>
    </location>
</feature>
<feature type="domain" description="Inositolphosphotransferase Aur1/Ipt1" evidence="3">
    <location>
        <begin position="139"/>
        <end position="332"/>
    </location>
</feature>
<name>A0A330HWR3_9HYPH</name>
<keyword evidence="5" id="KW-1185">Reference proteome</keyword>
<comment type="caution">
    <text evidence="4">The sequence shown here is derived from an EMBL/GenBank/DDBJ whole genome shotgun (WGS) entry which is preliminary data.</text>
</comment>
<evidence type="ECO:0000259" key="3">
    <source>
        <dbReference type="Pfam" id="PF14378"/>
    </source>
</evidence>
<feature type="transmembrane region" description="Helical" evidence="2">
    <location>
        <begin position="63"/>
        <end position="86"/>
    </location>
</feature>
<dbReference type="EMBL" id="QMBP01000003">
    <property type="protein sequence ID" value="RAZ91444.1"/>
    <property type="molecule type" value="Genomic_DNA"/>
</dbReference>
<keyword evidence="2" id="KW-0472">Membrane</keyword>
<evidence type="ECO:0000313" key="4">
    <source>
        <dbReference type="EMBL" id="RAZ91444.1"/>
    </source>
</evidence>
<feature type="transmembrane region" description="Helical" evidence="2">
    <location>
        <begin position="268"/>
        <end position="289"/>
    </location>
</feature>
<proteinExistence type="predicted"/>
<gene>
    <name evidence="4" type="ORF">DPM33_09190</name>
</gene>
<feature type="region of interest" description="Disordered" evidence="1">
    <location>
        <begin position="1"/>
        <end position="22"/>
    </location>
</feature>
<keyword evidence="2" id="KW-1133">Transmembrane helix</keyword>
<accession>A0A330HWR3</accession>
<dbReference type="OrthoDB" id="9816314at2"/>
<dbReference type="RefSeq" id="WP_146770221.1">
    <property type="nucleotide sequence ID" value="NZ_QMBP01000003.1"/>
</dbReference>
<dbReference type="Proteomes" id="UP000251558">
    <property type="component" value="Unassembled WGS sequence"/>
</dbReference>
<evidence type="ECO:0000313" key="5">
    <source>
        <dbReference type="Proteomes" id="UP000251558"/>
    </source>
</evidence>
<dbReference type="GO" id="GO:0016020">
    <property type="term" value="C:membrane"/>
    <property type="evidence" value="ECO:0007669"/>
    <property type="project" value="UniProtKB-SubCell"/>
</dbReference>
<sequence>MGLQDGVAADAGFSRQPQGDLSQTTDDRKVAYVSRKLLLLCLIYIALAALFWPSVYWRVTLLYVFQLIMWGPFSCLAVIVPAAVIVSPRAPIGFIKTSLRSNGLRAALVVTVFVLSLSAFTTYKVNIPGIMPFYSDKALADIGEFLHGQAPWRIAHAFDSDTLAMLVALTYSKVWFVEWFGMVFFAALFANQLVHLRYLTALAFVTMAVGTFLATLFSSVGPIFYDQFLGGHRYVELLEILKRRPSNEHVLLYSDYLLGSYQANRPDLGTGISAMPSMHVAVATLNAFYLARLSRWLGAAGWMFAIFILFGSIYTGWHYAVDSYIAMLVVTVIWRRTAAIFDGLPRVPNPTAGALHPSPAALAANPA</sequence>
<evidence type="ECO:0000256" key="1">
    <source>
        <dbReference type="SAM" id="MobiDB-lite"/>
    </source>
</evidence>
<dbReference type="Pfam" id="PF14378">
    <property type="entry name" value="PAP2_3"/>
    <property type="match status" value="1"/>
</dbReference>
<feature type="transmembrane region" description="Helical" evidence="2">
    <location>
        <begin position="296"/>
        <end position="317"/>
    </location>
</feature>
<reference evidence="4 5" key="1">
    <citation type="submission" date="2018-07" db="EMBL/GenBank/DDBJ databases">
        <title>Diversity of Mesorhizobium strains in Brazil.</title>
        <authorList>
            <person name="Helene L.C.F."/>
            <person name="Dall'Agnol R."/>
            <person name="Delamuta J.R.M."/>
            <person name="Hungria M."/>
        </authorList>
    </citation>
    <scope>NUCLEOTIDE SEQUENCE [LARGE SCALE GENOMIC DNA]</scope>
    <source>
        <strain evidence="4 5">AC99b</strain>
    </source>
</reference>
<protein>
    <recommendedName>
        <fullName evidence="3">Inositolphosphotransferase Aur1/Ipt1 domain-containing protein</fullName>
    </recommendedName>
</protein>
<evidence type="ECO:0000256" key="2">
    <source>
        <dbReference type="SAM" id="Phobius"/>
    </source>
</evidence>
<dbReference type="AlphaFoldDB" id="A0A330HWR3"/>
<dbReference type="InterPro" id="IPR026841">
    <property type="entry name" value="Aur1/Ipt1"/>
</dbReference>
<feature type="transmembrane region" description="Helical" evidence="2">
    <location>
        <begin position="174"/>
        <end position="194"/>
    </location>
</feature>
<feature type="transmembrane region" description="Helical" evidence="2">
    <location>
        <begin position="201"/>
        <end position="225"/>
    </location>
</feature>